<accession>G0U8Z7</accession>
<dbReference type="AlphaFoldDB" id="G0U8Z7"/>
<protein>
    <submittedName>
        <fullName evidence="1">Putative NAD+ synthase</fullName>
        <ecNumber evidence="1">6.3.5.1</ecNumber>
    </submittedName>
</protein>
<proteinExistence type="predicted"/>
<dbReference type="EMBL" id="HE573027">
    <property type="protein sequence ID" value="CCC54079.1"/>
    <property type="molecule type" value="Genomic_DNA"/>
</dbReference>
<reference evidence="1" key="1">
    <citation type="journal article" date="2012" name="Proc. Natl. Acad. Sci. U.S.A.">
        <title>Antigenic diversity is generated by distinct evolutionary mechanisms in African trypanosome species.</title>
        <authorList>
            <person name="Jackson A.P."/>
            <person name="Berry A."/>
            <person name="Aslett M."/>
            <person name="Allison H.C."/>
            <person name="Burton P."/>
            <person name="Vavrova-Anderson J."/>
            <person name="Brown R."/>
            <person name="Browne H."/>
            <person name="Corton N."/>
            <person name="Hauser H."/>
            <person name="Gamble J."/>
            <person name="Gilderthorp R."/>
            <person name="Marcello L."/>
            <person name="McQuillan J."/>
            <person name="Otto T.D."/>
            <person name="Quail M.A."/>
            <person name="Sanders M.J."/>
            <person name="van Tonder A."/>
            <person name="Ginger M.L."/>
            <person name="Field M.C."/>
            <person name="Barry J.D."/>
            <person name="Hertz-Fowler C."/>
            <person name="Berriman M."/>
        </authorList>
    </citation>
    <scope>NUCLEOTIDE SEQUENCE</scope>
    <source>
        <strain evidence="1">Y486</strain>
    </source>
</reference>
<dbReference type="GO" id="GO:0003952">
    <property type="term" value="F:NAD+ synthase (glutamine-hydrolyzing) activity"/>
    <property type="evidence" value="ECO:0007669"/>
    <property type="project" value="UniProtKB-EC"/>
</dbReference>
<organism evidence="1">
    <name type="scientific">Trypanosoma vivax (strain Y486)</name>
    <dbReference type="NCBI Taxonomy" id="1055687"/>
    <lineage>
        <taxon>Eukaryota</taxon>
        <taxon>Discoba</taxon>
        <taxon>Euglenozoa</taxon>
        <taxon>Kinetoplastea</taxon>
        <taxon>Metakinetoplastina</taxon>
        <taxon>Trypanosomatida</taxon>
        <taxon>Trypanosomatidae</taxon>
        <taxon>Trypanosoma</taxon>
        <taxon>Duttonella</taxon>
    </lineage>
</organism>
<feature type="non-terminal residue" evidence="1">
    <location>
        <position position="1"/>
    </location>
</feature>
<evidence type="ECO:0000313" key="1">
    <source>
        <dbReference type="EMBL" id="CCC54079.1"/>
    </source>
</evidence>
<dbReference type="VEuPathDB" id="TriTrypDB:TvY486_1115630"/>
<gene>
    <name evidence="1" type="ORF">TVY486_1115630</name>
</gene>
<dbReference type="EC" id="6.3.5.1" evidence="1"/>
<name>G0U8Z7_TRYVY</name>
<sequence length="43" mass="5098">EKEKAVQLQRFSPEARQQFEVYAKKCEGVHHRNAHKLRGVHNL</sequence>
<keyword evidence="1" id="KW-0436">Ligase</keyword>